<gene>
    <name evidence="1" type="ORF">A5649_19485</name>
</gene>
<evidence type="ECO:0000313" key="2">
    <source>
        <dbReference type="Proteomes" id="UP000093712"/>
    </source>
</evidence>
<dbReference type="AlphaFoldDB" id="A0AA91IYJ8"/>
<comment type="caution">
    <text evidence="1">The sequence shown here is derived from an EMBL/GenBank/DDBJ whole genome shotgun (WGS) entry which is preliminary data.</text>
</comment>
<dbReference type="EMBL" id="LZME01000056">
    <property type="protein sequence ID" value="OBK86629.1"/>
    <property type="molecule type" value="Genomic_DNA"/>
</dbReference>
<dbReference type="RefSeq" id="WP_065039799.1">
    <property type="nucleotide sequence ID" value="NZ_LZME01000056.1"/>
</dbReference>
<name>A0AA91IYJ8_9MYCO</name>
<reference evidence="1 2" key="1">
    <citation type="submission" date="2016-06" db="EMBL/GenBank/DDBJ databases">
        <authorList>
            <person name="Sutton G."/>
            <person name="Brinkac L."/>
            <person name="Sanka R."/>
            <person name="Adams M."/>
            <person name="Lau E."/>
            <person name="Garcia-Basteiro A."/>
            <person name="Lopez-Varela E."/>
            <person name="Palencia S."/>
        </authorList>
    </citation>
    <scope>NUCLEOTIDE SEQUENCE [LARGE SCALE GENOMIC DNA]</scope>
    <source>
        <strain evidence="1 2">1211594.5</strain>
    </source>
</reference>
<proteinExistence type="predicted"/>
<dbReference type="Proteomes" id="UP000093712">
    <property type="component" value="Unassembled WGS sequence"/>
</dbReference>
<protein>
    <submittedName>
        <fullName evidence="1">Uncharacterized protein</fullName>
    </submittedName>
</protein>
<accession>A0AA91IYJ8</accession>
<evidence type="ECO:0000313" key="1">
    <source>
        <dbReference type="EMBL" id="OBK86629.1"/>
    </source>
</evidence>
<organism evidence="1 2">
    <name type="scientific">Mycolicibacter heraklionensis</name>
    <dbReference type="NCBI Taxonomy" id="512402"/>
    <lineage>
        <taxon>Bacteria</taxon>
        <taxon>Bacillati</taxon>
        <taxon>Actinomycetota</taxon>
        <taxon>Actinomycetes</taxon>
        <taxon>Mycobacteriales</taxon>
        <taxon>Mycobacteriaceae</taxon>
        <taxon>Mycolicibacter</taxon>
    </lineage>
</organism>
<sequence>MNELLHDLLAELDAPQHHYGTLRLYAEGRQPLAFLSPESRKALNNRLCRMSVNVPALAVSSLAERLRITGFDDPAAWAAFVASVLSH</sequence>